<keyword evidence="9" id="KW-1185">Reference proteome</keyword>
<proteinExistence type="inferred from homology"/>
<evidence type="ECO:0000313" key="8">
    <source>
        <dbReference type="EMBL" id="KAK9031855.1"/>
    </source>
</evidence>
<evidence type="ECO:0000313" key="9">
    <source>
        <dbReference type="Proteomes" id="UP001396334"/>
    </source>
</evidence>
<evidence type="ECO:0000256" key="3">
    <source>
        <dbReference type="ARBA" id="ARBA00022729"/>
    </source>
</evidence>
<dbReference type="PANTHER" id="PTHR31769">
    <property type="entry name" value="OS07G0462200 PROTEIN-RELATED"/>
    <property type="match status" value="1"/>
</dbReference>
<comment type="similarity">
    <text evidence="6">Belongs to the DESIGUAL family.</text>
</comment>
<feature type="transmembrane region" description="Helical" evidence="7">
    <location>
        <begin position="86"/>
        <end position="107"/>
    </location>
</feature>
<keyword evidence="4 7" id="KW-1133">Transmembrane helix</keyword>
<comment type="subcellular location">
    <subcellularLocation>
        <location evidence="1">Endomembrane system</location>
        <topology evidence="1">Multi-pass membrane protein</topology>
    </subcellularLocation>
</comment>
<sequence>MDKTSIIVYLLGITSVATGFAAELTRVTASEVNEDVYEQCSYPFSPAPLLSITSAVTLLIAKIIINLATGCFCCKPRTAQSNRSKALCFYIVSWITFILGMGLLLIGAKLSERHDEAVVRNGYYYCYVMRSGVFAGGAVLAALCCIFGIIYYHTIKSEGKNAGSAPFPNEGGIAMAQPQFPVENPDFVHGGVHMKRQFG</sequence>
<feature type="transmembrane region" description="Helical" evidence="7">
    <location>
        <begin position="52"/>
        <end position="74"/>
    </location>
</feature>
<evidence type="ECO:0000256" key="7">
    <source>
        <dbReference type="SAM" id="Phobius"/>
    </source>
</evidence>
<organism evidence="8 9">
    <name type="scientific">Hibiscus sabdariffa</name>
    <name type="common">roselle</name>
    <dbReference type="NCBI Taxonomy" id="183260"/>
    <lineage>
        <taxon>Eukaryota</taxon>
        <taxon>Viridiplantae</taxon>
        <taxon>Streptophyta</taxon>
        <taxon>Embryophyta</taxon>
        <taxon>Tracheophyta</taxon>
        <taxon>Spermatophyta</taxon>
        <taxon>Magnoliopsida</taxon>
        <taxon>eudicotyledons</taxon>
        <taxon>Gunneridae</taxon>
        <taxon>Pentapetalae</taxon>
        <taxon>rosids</taxon>
        <taxon>malvids</taxon>
        <taxon>Malvales</taxon>
        <taxon>Malvaceae</taxon>
        <taxon>Malvoideae</taxon>
        <taxon>Hibiscus</taxon>
    </lineage>
</organism>
<name>A0ABR2T300_9ROSI</name>
<keyword evidence="5 7" id="KW-0472">Membrane</keyword>
<dbReference type="Proteomes" id="UP001396334">
    <property type="component" value="Unassembled WGS sequence"/>
</dbReference>
<evidence type="ECO:0000256" key="5">
    <source>
        <dbReference type="ARBA" id="ARBA00023136"/>
    </source>
</evidence>
<dbReference type="Pfam" id="PF06749">
    <property type="entry name" value="DUF1218"/>
    <property type="match status" value="1"/>
</dbReference>
<comment type="caution">
    <text evidence="8">The sequence shown here is derived from an EMBL/GenBank/DDBJ whole genome shotgun (WGS) entry which is preliminary data.</text>
</comment>
<evidence type="ECO:0000256" key="4">
    <source>
        <dbReference type="ARBA" id="ARBA00022989"/>
    </source>
</evidence>
<evidence type="ECO:0000256" key="6">
    <source>
        <dbReference type="ARBA" id="ARBA00029467"/>
    </source>
</evidence>
<protein>
    <submittedName>
        <fullName evidence="8">Uncharacterized protein</fullName>
    </submittedName>
</protein>
<dbReference type="InterPro" id="IPR052222">
    <property type="entry name" value="DESIGUAL"/>
</dbReference>
<accession>A0ABR2T300</accession>
<evidence type="ECO:0000256" key="2">
    <source>
        <dbReference type="ARBA" id="ARBA00022692"/>
    </source>
</evidence>
<feature type="transmembrane region" description="Helical" evidence="7">
    <location>
        <begin position="127"/>
        <end position="152"/>
    </location>
</feature>
<dbReference type="InterPro" id="IPR009606">
    <property type="entry name" value="DEAL/Modifying_wall_lignin1/2"/>
</dbReference>
<dbReference type="EMBL" id="JBBPBN010000009">
    <property type="protein sequence ID" value="KAK9031855.1"/>
    <property type="molecule type" value="Genomic_DNA"/>
</dbReference>
<gene>
    <name evidence="8" type="ORF">V6N11_056141</name>
</gene>
<keyword evidence="2 7" id="KW-0812">Transmembrane</keyword>
<reference evidence="8 9" key="1">
    <citation type="journal article" date="2024" name="G3 (Bethesda)">
        <title>Genome assembly of Hibiscus sabdariffa L. provides insights into metabolisms of medicinal natural products.</title>
        <authorList>
            <person name="Kim T."/>
        </authorList>
    </citation>
    <scope>NUCLEOTIDE SEQUENCE [LARGE SCALE GENOMIC DNA]</scope>
    <source>
        <strain evidence="8">TK-2024</strain>
        <tissue evidence="8">Old leaves</tissue>
    </source>
</reference>
<evidence type="ECO:0000256" key="1">
    <source>
        <dbReference type="ARBA" id="ARBA00004127"/>
    </source>
</evidence>
<keyword evidence="3" id="KW-0732">Signal</keyword>